<dbReference type="EMBL" id="AMZH03004024">
    <property type="protein sequence ID" value="RRT70415.1"/>
    <property type="molecule type" value="Genomic_DNA"/>
</dbReference>
<accession>A0A427A2E8</accession>
<feature type="compositionally biased region" description="Basic and acidic residues" evidence="1">
    <location>
        <begin position="90"/>
        <end position="102"/>
    </location>
</feature>
<organism evidence="2 3">
    <name type="scientific">Ensete ventricosum</name>
    <name type="common">Abyssinian banana</name>
    <name type="synonym">Musa ensete</name>
    <dbReference type="NCBI Taxonomy" id="4639"/>
    <lineage>
        <taxon>Eukaryota</taxon>
        <taxon>Viridiplantae</taxon>
        <taxon>Streptophyta</taxon>
        <taxon>Embryophyta</taxon>
        <taxon>Tracheophyta</taxon>
        <taxon>Spermatophyta</taxon>
        <taxon>Magnoliopsida</taxon>
        <taxon>Liliopsida</taxon>
        <taxon>Zingiberales</taxon>
        <taxon>Musaceae</taxon>
        <taxon>Ensete</taxon>
    </lineage>
</organism>
<evidence type="ECO:0000313" key="3">
    <source>
        <dbReference type="Proteomes" id="UP000287651"/>
    </source>
</evidence>
<feature type="region of interest" description="Disordered" evidence="1">
    <location>
        <begin position="90"/>
        <end position="124"/>
    </location>
</feature>
<dbReference type="AlphaFoldDB" id="A0A427A2E8"/>
<feature type="region of interest" description="Disordered" evidence="1">
    <location>
        <begin position="225"/>
        <end position="248"/>
    </location>
</feature>
<dbReference type="Proteomes" id="UP000287651">
    <property type="component" value="Unassembled WGS sequence"/>
</dbReference>
<reference evidence="2 3" key="1">
    <citation type="journal article" date="2014" name="Agronomy (Basel)">
        <title>A Draft Genome Sequence for Ensete ventricosum, the Drought-Tolerant Tree Against Hunger.</title>
        <authorList>
            <person name="Harrison J."/>
            <person name="Moore K.A."/>
            <person name="Paszkiewicz K."/>
            <person name="Jones T."/>
            <person name="Grant M."/>
            <person name="Ambacheew D."/>
            <person name="Muzemil S."/>
            <person name="Studholme D.J."/>
        </authorList>
    </citation>
    <scope>NUCLEOTIDE SEQUENCE [LARGE SCALE GENOMIC DNA]</scope>
</reference>
<comment type="caution">
    <text evidence="2">The sequence shown here is derived from an EMBL/GenBank/DDBJ whole genome shotgun (WGS) entry which is preliminary data.</text>
</comment>
<evidence type="ECO:0008006" key="4">
    <source>
        <dbReference type="Google" id="ProtNLM"/>
    </source>
</evidence>
<evidence type="ECO:0000256" key="1">
    <source>
        <dbReference type="SAM" id="MobiDB-lite"/>
    </source>
</evidence>
<sequence length="266" mass="28993">MASDLPTPASSCVGSSPAAFYAAEQMMGLPQLDYRSVSTSTRRTSSVAWSSNKPADSLFEQDGISCGSRDDALDSVLNLRMLQSRVPSSRDDFSKFLREDPQPHPGSRQAGRSAASPPLASHDSSVRISTSSSLFCPPLRACSILVSAARITCLFNCRFSLEGRMRSIKLLDGKAELSASTREATAEGFVDCSRHGSLQQNPNKIQQNLQLRIEAQSKKLQQMLEEQAKSNKSHMQPENMDVSFAGDCPAESYDDAQLLHQVSIED</sequence>
<evidence type="ECO:0000313" key="2">
    <source>
        <dbReference type="EMBL" id="RRT70415.1"/>
    </source>
</evidence>
<gene>
    <name evidence="2" type="ORF">B296_00012691</name>
</gene>
<proteinExistence type="predicted"/>
<name>A0A427A2E8_ENSVE</name>
<protein>
    <recommendedName>
        <fullName evidence="4">MYB-CC type transcription factor LHEQLE-containing domain-containing protein</fullName>
    </recommendedName>
</protein>